<gene>
    <name evidence="2" type="ORF">MERR_LOCUS2313</name>
</gene>
<organism evidence="2 3">
    <name type="scientific">Microthlaspi erraticum</name>
    <dbReference type="NCBI Taxonomy" id="1685480"/>
    <lineage>
        <taxon>Eukaryota</taxon>
        <taxon>Viridiplantae</taxon>
        <taxon>Streptophyta</taxon>
        <taxon>Embryophyta</taxon>
        <taxon>Tracheophyta</taxon>
        <taxon>Spermatophyta</taxon>
        <taxon>Magnoliopsida</taxon>
        <taxon>eudicotyledons</taxon>
        <taxon>Gunneridae</taxon>
        <taxon>Pentapetalae</taxon>
        <taxon>rosids</taxon>
        <taxon>malvids</taxon>
        <taxon>Brassicales</taxon>
        <taxon>Brassicaceae</taxon>
        <taxon>Coluteocarpeae</taxon>
        <taxon>Microthlaspi</taxon>
    </lineage>
</organism>
<dbReference type="InterPro" id="IPR057499">
    <property type="entry name" value="Kelch_FKB95"/>
</dbReference>
<evidence type="ECO:0000313" key="2">
    <source>
        <dbReference type="EMBL" id="CAA7015078.1"/>
    </source>
</evidence>
<dbReference type="PANTHER" id="PTHR24414:SF115">
    <property type="entry name" value="F-BOX DOMAIN-CONTAINING PROTEIN"/>
    <property type="match status" value="1"/>
</dbReference>
<dbReference type="Pfam" id="PF25210">
    <property type="entry name" value="Kelch_FKB95"/>
    <property type="match status" value="1"/>
</dbReference>
<feature type="domain" description="FKB95-like N-terminal Kelch" evidence="1">
    <location>
        <begin position="71"/>
        <end position="211"/>
    </location>
</feature>
<dbReference type="Gene3D" id="2.120.10.80">
    <property type="entry name" value="Kelch-type beta propeller"/>
    <property type="match status" value="1"/>
</dbReference>
<accession>A0A6D2HHF7</accession>
<proteinExistence type="predicted"/>
<dbReference type="PANTHER" id="PTHR24414">
    <property type="entry name" value="F-BOX/KELCH-REPEAT PROTEIN SKIP4"/>
    <property type="match status" value="1"/>
</dbReference>
<protein>
    <recommendedName>
        <fullName evidence="1">FKB95-like N-terminal Kelch domain-containing protein</fullName>
    </recommendedName>
</protein>
<comment type="caution">
    <text evidence="2">The sequence shown here is derived from an EMBL/GenBank/DDBJ whole genome shotgun (WGS) entry which is preliminary data.</text>
</comment>
<name>A0A6D2HHF7_9BRAS</name>
<dbReference type="SMART" id="SM00612">
    <property type="entry name" value="Kelch"/>
    <property type="match status" value="1"/>
</dbReference>
<dbReference type="InterPro" id="IPR015915">
    <property type="entry name" value="Kelch-typ_b-propeller"/>
</dbReference>
<dbReference type="Proteomes" id="UP000467841">
    <property type="component" value="Unassembled WGS sequence"/>
</dbReference>
<reference evidence="2" key="1">
    <citation type="submission" date="2020-01" db="EMBL/GenBank/DDBJ databases">
        <authorList>
            <person name="Mishra B."/>
        </authorList>
    </citation>
    <scope>NUCLEOTIDE SEQUENCE [LARGE SCALE GENOMIC DNA]</scope>
</reference>
<dbReference type="AlphaFoldDB" id="A0A6D2HHF7"/>
<dbReference type="InterPro" id="IPR006652">
    <property type="entry name" value="Kelch_1"/>
</dbReference>
<dbReference type="OrthoDB" id="1095846at2759"/>
<evidence type="ECO:0000259" key="1">
    <source>
        <dbReference type="Pfam" id="PF25210"/>
    </source>
</evidence>
<dbReference type="EMBL" id="CACVBM020000144">
    <property type="protein sequence ID" value="CAA7015078.1"/>
    <property type="molecule type" value="Genomic_DNA"/>
</dbReference>
<keyword evidence="3" id="KW-1185">Reference proteome</keyword>
<sequence length="215" mass="24073">MFVARCGGSELHGSCLEIGPSGVSYRSLVVSPELRQLRYEMGCFEACLYVCLRIFPERNPRWFILHPLQRRLKALPVYHAPESSSSFVTLGLGVYVIGGLVNGKPTSDVSYFDCYEHTMYSMPPMKMARASASARLIDGKIYVFGGLGVDEAEADSSNWAEVFDVKTKTWDLSFVFTPKMPLNIQHSVVINEEKRVFAVDKDGQDFSFSPSKSIF</sequence>
<evidence type="ECO:0000313" key="3">
    <source>
        <dbReference type="Proteomes" id="UP000467841"/>
    </source>
</evidence>
<dbReference type="InterPro" id="IPR050354">
    <property type="entry name" value="F-box/kelch-repeat_ARATH"/>
</dbReference>
<dbReference type="SUPFAM" id="SSF117281">
    <property type="entry name" value="Kelch motif"/>
    <property type="match status" value="1"/>
</dbReference>